<gene>
    <name evidence="1" type="ORF">SERLADRAFT_366356</name>
</gene>
<dbReference type="RefSeq" id="XP_007314844.1">
    <property type="nucleotide sequence ID" value="XM_007314782.1"/>
</dbReference>
<dbReference type="EMBL" id="GL945430">
    <property type="protein sequence ID" value="EGO28645.1"/>
    <property type="molecule type" value="Genomic_DNA"/>
</dbReference>
<accession>F8NLU5</accession>
<protein>
    <submittedName>
        <fullName evidence="1">Uncharacterized protein</fullName>
    </submittedName>
</protein>
<dbReference type="KEGG" id="sla:SERLADRAFT_366356"/>
<organism>
    <name type="scientific">Serpula lacrymans var. lacrymans (strain S7.9)</name>
    <name type="common">Dry rot fungus</name>
    <dbReference type="NCBI Taxonomy" id="578457"/>
    <lineage>
        <taxon>Eukaryota</taxon>
        <taxon>Fungi</taxon>
        <taxon>Dikarya</taxon>
        <taxon>Basidiomycota</taxon>
        <taxon>Agaricomycotina</taxon>
        <taxon>Agaricomycetes</taxon>
        <taxon>Agaricomycetidae</taxon>
        <taxon>Boletales</taxon>
        <taxon>Coniophorineae</taxon>
        <taxon>Serpulaceae</taxon>
        <taxon>Serpula</taxon>
    </lineage>
</organism>
<dbReference type="AlphaFoldDB" id="F8NLU5"/>
<reference evidence="1" key="1">
    <citation type="submission" date="2011-04" db="EMBL/GenBank/DDBJ databases">
        <title>Evolution of plant cell wall degrading machinery underlies the functional diversity of forest fungi.</title>
        <authorList>
            <consortium name="US DOE Joint Genome Institute (JGI-PGF)"/>
            <person name="Eastwood D.C."/>
            <person name="Floudas D."/>
            <person name="Binder M."/>
            <person name="Majcherczyk A."/>
            <person name="Schneider P."/>
            <person name="Aerts A."/>
            <person name="Asiegbu F.O."/>
            <person name="Baker S.E."/>
            <person name="Barry K."/>
            <person name="Bendiksby M."/>
            <person name="Blumentritt M."/>
            <person name="Coutinho P.M."/>
            <person name="Cullen D."/>
            <person name="Cullen D."/>
            <person name="Gathman A."/>
            <person name="Goodell B."/>
            <person name="Henrissat B."/>
            <person name="Ihrmark K."/>
            <person name="Kauserud H."/>
            <person name="Kohler A."/>
            <person name="LaButti K."/>
            <person name="Lapidus A."/>
            <person name="Lavin J.L."/>
            <person name="Lee Y.-H."/>
            <person name="Lindquist E."/>
            <person name="Lilly W."/>
            <person name="Lucas S."/>
            <person name="Morin E."/>
            <person name="Murat C."/>
            <person name="Oguiza J.A."/>
            <person name="Park J."/>
            <person name="Pisabarro A.G."/>
            <person name="Riley R."/>
            <person name="Rosling A."/>
            <person name="Salamov A."/>
            <person name="Schmidt O."/>
            <person name="Schmutz J."/>
            <person name="Skrede I."/>
            <person name="Stenlid J."/>
            <person name="Wiebenga A."/>
            <person name="Xie X."/>
            <person name="Kues U."/>
            <person name="Hibbett D.S."/>
            <person name="Hoffmeister D."/>
            <person name="Hogberg N."/>
            <person name="Martin F."/>
            <person name="Grigoriev I.V."/>
            <person name="Watkinson S.C."/>
        </authorList>
    </citation>
    <scope>NUCLEOTIDE SEQUENCE</scope>
    <source>
        <strain evidence="1">S7.9</strain>
    </source>
</reference>
<sequence length="69" mass="7824">MARLDTCKMSTKRTANARKAAHCSKGPFPVFMSLKSKSQAANNTNLKEDREGGMLFRHQWRQRTRVGGQ</sequence>
<proteinExistence type="predicted"/>
<evidence type="ECO:0000313" key="1">
    <source>
        <dbReference type="EMBL" id="EGO28645.1"/>
    </source>
</evidence>
<dbReference type="GeneID" id="18810144"/>
<name>F8NLU5_SERL9</name>
<dbReference type="Proteomes" id="UP000008064">
    <property type="component" value="Unassembled WGS sequence"/>
</dbReference>
<dbReference type="HOGENOM" id="CLU_2777483_0_0_1"/>